<evidence type="ECO:0000313" key="7">
    <source>
        <dbReference type="Proteomes" id="UP000663880"/>
    </source>
</evidence>
<organism evidence="6 7">
    <name type="scientific">Pieris macdunnoughi</name>
    <dbReference type="NCBI Taxonomy" id="345717"/>
    <lineage>
        <taxon>Eukaryota</taxon>
        <taxon>Metazoa</taxon>
        <taxon>Ecdysozoa</taxon>
        <taxon>Arthropoda</taxon>
        <taxon>Hexapoda</taxon>
        <taxon>Insecta</taxon>
        <taxon>Pterygota</taxon>
        <taxon>Neoptera</taxon>
        <taxon>Endopterygota</taxon>
        <taxon>Lepidoptera</taxon>
        <taxon>Glossata</taxon>
        <taxon>Ditrysia</taxon>
        <taxon>Papilionoidea</taxon>
        <taxon>Pieridae</taxon>
        <taxon>Pierinae</taxon>
        <taxon>Pieris</taxon>
    </lineage>
</organism>
<evidence type="ECO:0000256" key="2">
    <source>
        <dbReference type="ARBA" id="ARBA00022588"/>
    </source>
</evidence>
<dbReference type="GO" id="GO:0045087">
    <property type="term" value="P:innate immune response"/>
    <property type="evidence" value="ECO:0007669"/>
    <property type="project" value="UniProtKB-KW"/>
</dbReference>
<accession>A0A821LJM5</accession>
<keyword evidence="2" id="KW-0399">Innate immunity</keyword>
<dbReference type="InterPro" id="IPR002502">
    <property type="entry name" value="Amidase_domain"/>
</dbReference>
<evidence type="ECO:0000256" key="4">
    <source>
        <dbReference type="SAM" id="Phobius"/>
    </source>
</evidence>
<evidence type="ECO:0000256" key="3">
    <source>
        <dbReference type="ARBA" id="ARBA00022859"/>
    </source>
</evidence>
<evidence type="ECO:0000313" key="6">
    <source>
        <dbReference type="EMBL" id="CAF4751528.1"/>
    </source>
</evidence>
<dbReference type="PANTHER" id="PTHR11022:SF73">
    <property type="entry name" value="PEPTIDOGLYCAN-RECOGNITION PROTEIN LD"/>
    <property type="match status" value="1"/>
</dbReference>
<dbReference type="AlphaFoldDB" id="A0A821LJM5"/>
<dbReference type="GO" id="GO:0008745">
    <property type="term" value="F:N-acetylmuramoyl-L-alanine amidase activity"/>
    <property type="evidence" value="ECO:0007669"/>
    <property type="project" value="InterPro"/>
</dbReference>
<evidence type="ECO:0000259" key="5">
    <source>
        <dbReference type="SMART" id="SM00701"/>
    </source>
</evidence>
<protein>
    <recommendedName>
        <fullName evidence="5">Peptidoglycan recognition protein family domain-containing protein</fullName>
    </recommendedName>
</protein>
<dbReference type="InterPro" id="IPR036505">
    <property type="entry name" value="Amidase/PGRP_sf"/>
</dbReference>
<dbReference type="EMBL" id="CAJOBZ010000001">
    <property type="protein sequence ID" value="CAF4751528.1"/>
    <property type="molecule type" value="Genomic_DNA"/>
</dbReference>
<keyword evidence="3" id="KW-0391">Immunity</keyword>
<gene>
    <name evidence="6" type="ORF">PMACD_LOCUS720</name>
</gene>
<dbReference type="InterPro" id="IPR015510">
    <property type="entry name" value="PGRP"/>
</dbReference>
<keyword evidence="4" id="KW-0472">Membrane</keyword>
<dbReference type="CDD" id="cd06583">
    <property type="entry name" value="PGRP"/>
    <property type="match status" value="1"/>
</dbReference>
<comment type="caution">
    <text evidence="6">The sequence shown here is derived from an EMBL/GenBank/DDBJ whole genome shotgun (WGS) entry which is preliminary data.</text>
</comment>
<sequence>MVEIEMNRILDHETRRSSFQRVEEDGVSEDTPLINRFPSSHRRERYVSTIITVGFLLGILLTGFIIGVYLLVLQSNSDNILPPIEDPIPLLGQGLEAFPPLEAKHVVILQTDTRQCANRTDCIDLLMNDSQMANQTLLYNYLVSTNGLVFEALGWKKSTLYAELSPMILAFIGNFEVVAPSDLQIAAAKSVITNGVDNHRLNTTFIIVGKTIKYPPNKLFEALSKLPQWRLTYN</sequence>
<keyword evidence="7" id="KW-1185">Reference proteome</keyword>
<dbReference type="InterPro" id="IPR006619">
    <property type="entry name" value="PGRP_domain_met/bac"/>
</dbReference>
<dbReference type="OrthoDB" id="7939567at2759"/>
<feature type="transmembrane region" description="Helical" evidence="4">
    <location>
        <begin position="46"/>
        <end position="72"/>
    </location>
</feature>
<proteinExistence type="inferred from homology"/>
<dbReference type="GO" id="GO:0009253">
    <property type="term" value="P:peptidoglycan catabolic process"/>
    <property type="evidence" value="ECO:0007669"/>
    <property type="project" value="InterPro"/>
</dbReference>
<evidence type="ECO:0000256" key="1">
    <source>
        <dbReference type="ARBA" id="ARBA00007553"/>
    </source>
</evidence>
<dbReference type="Gene3D" id="3.40.80.10">
    <property type="entry name" value="Peptidoglycan recognition protein-like"/>
    <property type="match status" value="1"/>
</dbReference>
<keyword evidence="4" id="KW-0812">Transmembrane</keyword>
<dbReference type="SUPFAM" id="SSF55846">
    <property type="entry name" value="N-acetylmuramoyl-L-alanine amidase-like"/>
    <property type="match status" value="1"/>
</dbReference>
<feature type="domain" description="Peptidoglycan recognition protein family" evidence="5">
    <location>
        <begin position="82"/>
        <end position="214"/>
    </location>
</feature>
<name>A0A821LJM5_9NEOP</name>
<keyword evidence="4" id="KW-1133">Transmembrane helix</keyword>
<comment type="similarity">
    <text evidence="1">Belongs to the N-acetylmuramoyl-L-alanine amidase 2 family.</text>
</comment>
<dbReference type="PANTHER" id="PTHR11022">
    <property type="entry name" value="PEPTIDOGLYCAN RECOGNITION PROTEIN"/>
    <property type="match status" value="1"/>
</dbReference>
<dbReference type="SMART" id="SM00701">
    <property type="entry name" value="PGRP"/>
    <property type="match status" value="1"/>
</dbReference>
<dbReference type="Proteomes" id="UP000663880">
    <property type="component" value="Unassembled WGS sequence"/>
</dbReference>
<reference evidence="6" key="1">
    <citation type="submission" date="2021-02" db="EMBL/GenBank/DDBJ databases">
        <authorList>
            <person name="Steward A R."/>
        </authorList>
    </citation>
    <scope>NUCLEOTIDE SEQUENCE</scope>
</reference>
<dbReference type="GO" id="GO:0008270">
    <property type="term" value="F:zinc ion binding"/>
    <property type="evidence" value="ECO:0007669"/>
    <property type="project" value="InterPro"/>
</dbReference>